<feature type="region of interest" description="Disordered" evidence="1">
    <location>
        <begin position="218"/>
        <end position="252"/>
    </location>
</feature>
<dbReference type="Proteomes" id="UP000016922">
    <property type="component" value="Unassembled WGS sequence"/>
</dbReference>
<dbReference type="AlphaFoldDB" id="S3CYP1"/>
<protein>
    <submittedName>
        <fullName evidence="2">Uncharacterized protein</fullName>
    </submittedName>
</protein>
<dbReference type="HOGENOM" id="CLU_1102859_0_0_1"/>
<name>S3CYP1_GLAL2</name>
<accession>S3CYP1</accession>
<dbReference type="RefSeq" id="XP_008082746.1">
    <property type="nucleotide sequence ID" value="XM_008084555.1"/>
</dbReference>
<evidence type="ECO:0000256" key="1">
    <source>
        <dbReference type="SAM" id="MobiDB-lite"/>
    </source>
</evidence>
<evidence type="ECO:0000313" key="3">
    <source>
        <dbReference type="Proteomes" id="UP000016922"/>
    </source>
</evidence>
<evidence type="ECO:0000313" key="2">
    <source>
        <dbReference type="EMBL" id="EPE30069.1"/>
    </source>
</evidence>
<dbReference type="KEGG" id="glz:GLAREA_12792"/>
<proteinExistence type="predicted"/>
<dbReference type="GeneID" id="19471832"/>
<dbReference type="EMBL" id="KE145365">
    <property type="protein sequence ID" value="EPE30069.1"/>
    <property type="molecule type" value="Genomic_DNA"/>
</dbReference>
<organism evidence="2 3">
    <name type="scientific">Glarea lozoyensis (strain ATCC 20868 / MF5171)</name>
    <dbReference type="NCBI Taxonomy" id="1116229"/>
    <lineage>
        <taxon>Eukaryota</taxon>
        <taxon>Fungi</taxon>
        <taxon>Dikarya</taxon>
        <taxon>Ascomycota</taxon>
        <taxon>Pezizomycotina</taxon>
        <taxon>Leotiomycetes</taxon>
        <taxon>Helotiales</taxon>
        <taxon>Helotiaceae</taxon>
        <taxon>Glarea</taxon>
    </lineage>
</organism>
<sequence length="252" mass="29226">MPTKRSTTHIDIFEKSGILKPITDDHMSIPPTLSRRDRYIAMSVEELIGCCREGSYTTVDLLMELHRRASASVFRHKRLYNWDCVPVEIDEHGVDHQAERARMIMTYDCKWKSSRAPDNPSILDYGTLDPLMEPSNDKVRRIVNEKMAQLKAEAREAAIIRHPRSPLYQGPKPTLTVRNVDEVMDISESKHYNGDIPLHRPSKRVTYYQPIYKPIRHQPKISERKKVQQHQSLAGKPKRSQLPDAWLDTYTA</sequence>
<gene>
    <name evidence="2" type="ORF">GLAREA_12792</name>
</gene>
<keyword evidence="3" id="KW-1185">Reference proteome</keyword>
<reference evidence="2 3" key="1">
    <citation type="journal article" date="2013" name="BMC Genomics">
        <title>Genomics-driven discovery of the pneumocandin biosynthetic gene cluster in the fungus Glarea lozoyensis.</title>
        <authorList>
            <person name="Chen L."/>
            <person name="Yue Q."/>
            <person name="Zhang X."/>
            <person name="Xiang M."/>
            <person name="Wang C."/>
            <person name="Li S."/>
            <person name="Che Y."/>
            <person name="Ortiz-Lopez F.J."/>
            <person name="Bills G.F."/>
            <person name="Liu X."/>
            <person name="An Z."/>
        </authorList>
    </citation>
    <scope>NUCLEOTIDE SEQUENCE [LARGE SCALE GENOMIC DNA]</scope>
    <source>
        <strain evidence="3">ATCC 20868 / MF5171</strain>
    </source>
</reference>